<gene>
    <name evidence="2" type="ORF">C0081_12115</name>
</gene>
<evidence type="ECO:0000313" key="2">
    <source>
        <dbReference type="EMBL" id="PLW76800.1"/>
    </source>
</evidence>
<dbReference type="Proteomes" id="UP000234881">
    <property type="component" value="Unassembled WGS sequence"/>
</dbReference>
<dbReference type="EMBL" id="PKUQ01000022">
    <property type="protein sequence ID" value="PLW76800.1"/>
    <property type="molecule type" value="Genomic_DNA"/>
</dbReference>
<keyword evidence="3" id="KW-1185">Reference proteome</keyword>
<dbReference type="InterPro" id="IPR011740">
    <property type="entry name" value="DUF2460"/>
</dbReference>
<dbReference type="AlphaFoldDB" id="A0A2N5XQT1"/>
<proteinExistence type="predicted"/>
<dbReference type="NCBIfam" id="TIGR02217">
    <property type="entry name" value="chp_TIGR02217"/>
    <property type="match status" value="1"/>
</dbReference>
<comment type="caution">
    <text evidence="2">The sequence shown here is derived from an EMBL/GenBank/DDBJ whole genome shotgun (WGS) entry which is preliminary data.</text>
</comment>
<name>A0A2N5XQT1_9HYPH</name>
<dbReference type="OrthoDB" id="1685145at2"/>
<dbReference type="Pfam" id="PF09343">
    <property type="entry name" value="DUF2460"/>
    <property type="match status" value="1"/>
</dbReference>
<feature type="domain" description="DUF2460" evidence="1">
    <location>
        <begin position="6"/>
        <end position="207"/>
    </location>
</feature>
<organism evidence="2 3">
    <name type="scientific">Cohaesibacter celericrescens</name>
    <dbReference type="NCBI Taxonomy" id="2067669"/>
    <lineage>
        <taxon>Bacteria</taxon>
        <taxon>Pseudomonadati</taxon>
        <taxon>Pseudomonadota</taxon>
        <taxon>Alphaproteobacteria</taxon>
        <taxon>Hyphomicrobiales</taxon>
        <taxon>Cohaesibacteraceae</taxon>
    </lineage>
</organism>
<reference evidence="2 3" key="1">
    <citation type="submission" date="2018-01" db="EMBL/GenBank/DDBJ databases">
        <title>The draft genome sequence of Cohaesibacter sp. H1304.</title>
        <authorList>
            <person name="Wang N.-N."/>
            <person name="Du Z.-J."/>
        </authorList>
    </citation>
    <scope>NUCLEOTIDE SEQUENCE [LARGE SCALE GENOMIC DNA]</scope>
    <source>
        <strain evidence="2 3">H1304</strain>
    </source>
</reference>
<sequence length="209" mass="22752">MKEFLEIVFPTKIGFGATGGPKRRTQVVTAGSGREERNQQWANSRRSWNVGTGVRDIEEAEEISAFFEEVRGRLSGFLFYDPLDCKSCAVVGQPSAHDQLIGTGNGTARQFQLIKSYGTVQPYDRTITKPKSDTVLIAVDGVTQDPSAYAVNHASGLVTLDDAPADGVSVKAGFEFYIPVRFDTDELSLSWDGHALISVPIIPIVELAL</sequence>
<accession>A0A2N5XQT1</accession>
<protein>
    <submittedName>
        <fullName evidence="2">TIGR02217 family protein</fullName>
    </submittedName>
</protein>
<evidence type="ECO:0000259" key="1">
    <source>
        <dbReference type="Pfam" id="PF09343"/>
    </source>
</evidence>
<evidence type="ECO:0000313" key="3">
    <source>
        <dbReference type="Proteomes" id="UP000234881"/>
    </source>
</evidence>
<dbReference type="RefSeq" id="WP_101534088.1">
    <property type="nucleotide sequence ID" value="NZ_PKUQ01000022.1"/>
</dbReference>